<dbReference type="CDD" id="cd22157">
    <property type="entry name" value="F-box_AtFBW1-like"/>
    <property type="match status" value="1"/>
</dbReference>
<evidence type="ECO:0000256" key="2">
    <source>
        <dbReference type="ARBA" id="ARBA00001936"/>
    </source>
</evidence>
<dbReference type="GO" id="GO:0002953">
    <property type="term" value="F:5'-deoxynucleotidase activity"/>
    <property type="evidence" value="ECO:0007669"/>
    <property type="project" value="UniProtKB-EC"/>
</dbReference>
<feature type="domain" description="HD" evidence="10">
    <location>
        <begin position="516"/>
        <end position="620"/>
    </location>
</feature>
<comment type="similarity">
    <text evidence="5">Belongs to the HDDC2 family.</text>
</comment>
<feature type="domain" description="F-box" evidence="9">
    <location>
        <begin position="6"/>
        <end position="52"/>
    </location>
</feature>
<evidence type="ECO:0000259" key="10">
    <source>
        <dbReference type="PROSITE" id="PS51831"/>
    </source>
</evidence>
<name>A0A4S4EVT1_CAMSN</name>
<evidence type="ECO:0000256" key="8">
    <source>
        <dbReference type="SAM" id="MobiDB-lite"/>
    </source>
</evidence>
<dbReference type="Pfam" id="PF13023">
    <property type="entry name" value="HD_3"/>
    <property type="match status" value="1"/>
</dbReference>
<dbReference type="SUPFAM" id="SSF81383">
    <property type="entry name" value="F-box domain"/>
    <property type="match status" value="1"/>
</dbReference>
<dbReference type="Gene3D" id="1.10.3210.10">
    <property type="entry name" value="Hypothetical protein af1432"/>
    <property type="match status" value="1"/>
</dbReference>
<dbReference type="InterPro" id="IPR001810">
    <property type="entry name" value="F-box_dom"/>
</dbReference>
<accession>A0A4S4EVT1</accession>
<dbReference type="PROSITE" id="PS51831">
    <property type="entry name" value="HD"/>
    <property type="match status" value="1"/>
</dbReference>
<evidence type="ECO:0000256" key="1">
    <source>
        <dbReference type="ARBA" id="ARBA00001638"/>
    </source>
</evidence>
<organism evidence="11 12">
    <name type="scientific">Camellia sinensis var. sinensis</name>
    <name type="common">China tea</name>
    <dbReference type="NCBI Taxonomy" id="542762"/>
    <lineage>
        <taxon>Eukaryota</taxon>
        <taxon>Viridiplantae</taxon>
        <taxon>Streptophyta</taxon>
        <taxon>Embryophyta</taxon>
        <taxon>Tracheophyta</taxon>
        <taxon>Spermatophyta</taxon>
        <taxon>Magnoliopsida</taxon>
        <taxon>eudicotyledons</taxon>
        <taxon>Gunneridae</taxon>
        <taxon>Pentapetalae</taxon>
        <taxon>asterids</taxon>
        <taxon>Ericales</taxon>
        <taxon>Theaceae</taxon>
        <taxon>Camellia</taxon>
    </lineage>
</organism>
<dbReference type="Proteomes" id="UP000306102">
    <property type="component" value="Unassembled WGS sequence"/>
</dbReference>
<comment type="cofactor">
    <cofactor evidence="3">
        <name>Co(2+)</name>
        <dbReference type="ChEBI" id="CHEBI:48828"/>
    </cofactor>
</comment>
<evidence type="ECO:0000256" key="6">
    <source>
        <dbReference type="ARBA" id="ARBA00011738"/>
    </source>
</evidence>
<dbReference type="Gene3D" id="1.20.1280.50">
    <property type="match status" value="1"/>
</dbReference>
<comment type="function">
    <text evidence="4">Catalyzes the dephosphorylation of the nucleoside 5'-monophosphates deoxyadenosine monophosphate (dAMP), deoxycytidine monophosphate (dCMP), deoxyguanosine monophosphate (dGMP) and deoxythymidine monophosphate (dTMP).</text>
</comment>
<dbReference type="PANTHER" id="PTHR11845">
    <property type="entry name" value="5'-DEOXYNUCLEOTIDASE HDDC2"/>
    <property type="match status" value="1"/>
</dbReference>
<dbReference type="SMART" id="SM00256">
    <property type="entry name" value="FBOX"/>
    <property type="match status" value="1"/>
</dbReference>
<comment type="catalytic activity">
    <reaction evidence="1">
        <text>a 2'-deoxyribonucleoside 5'-phosphate + H2O = a 2'-deoxyribonucleoside + phosphate</text>
        <dbReference type="Rhea" id="RHEA:36167"/>
        <dbReference type="ChEBI" id="CHEBI:15377"/>
        <dbReference type="ChEBI" id="CHEBI:18274"/>
        <dbReference type="ChEBI" id="CHEBI:43474"/>
        <dbReference type="ChEBI" id="CHEBI:65317"/>
        <dbReference type="EC" id="3.1.3.89"/>
    </reaction>
</comment>
<feature type="region of interest" description="Disordered" evidence="8">
    <location>
        <begin position="736"/>
        <end position="759"/>
    </location>
</feature>
<dbReference type="NCBIfam" id="TIGR01640">
    <property type="entry name" value="F_box_assoc_1"/>
    <property type="match status" value="1"/>
</dbReference>
<comment type="cofactor">
    <cofactor evidence="2">
        <name>Mn(2+)</name>
        <dbReference type="ChEBI" id="CHEBI:29035"/>
    </cofactor>
</comment>
<comment type="subunit">
    <text evidence="6">Homodimer.</text>
</comment>
<dbReference type="GO" id="GO:0005737">
    <property type="term" value="C:cytoplasm"/>
    <property type="evidence" value="ECO:0007669"/>
    <property type="project" value="TreeGrafter"/>
</dbReference>
<protein>
    <recommendedName>
        <fullName evidence="7">5'-deoxynucleotidase</fullName>
        <ecNumber evidence="7">3.1.3.89</ecNumber>
    </recommendedName>
</protein>
<keyword evidence="12" id="KW-1185">Reference proteome</keyword>
<dbReference type="SUPFAM" id="SSF109604">
    <property type="entry name" value="HD-domain/PDEase-like"/>
    <property type="match status" value="1"/>
</dbReference>
<dbReference type="EC" id="3.1.3.89" evidence="7"/>
<comment type="caution">
    <text evidence="11">The sequence shown here is derived from an EMBL/GenBank/DDBJ whole genome shotgun (WGS) entry which is preliminary data.</text>
</comment>
<dbReference type="EMBL" id="SDRB02001592">
    <property type="protein sequence ID" value="THG21079.1"/>
    <property type="molecule type" value="Genomic_DNA"/>
</dbReference>
<dbReference type="InterPro" id="IPR017451">
    <property type="entry name" value="F-box-assoc_interact_dom"/>
</dbReference>
<gene>
    <name evidence="11" type="ORF">TEA_003162</name>
</gene>
<evidence type="ECO:0000256" key="3">
    <source>
        <dbReference type="ARBA" id="ARBA00001941"/>
    </source>
</evidence>
<sequence length="781" mass="87406">MEESTEETKNSIPQDIIFQVLKELPAKSLLRFRCVSKLWCSIVDSPLFINSHRGRSHTRQGGITILMLAQPYPYGPDGEHVTHFFSINPQGIEPPCPVQTLPFADNFSLIQFVNGLVCYGNNVWNPSTREILTLPPVPCELVSNYTKWTFFSYCFLGFAPNSNEYKVVNICQKYRKGLNGDKETGASQCKILTLGLGTGSMWRDIDSDSDDCLASQLSNFYMSRVCCVNGTIYCWGTSQGKILAFDVEQEKFRYICHPDDANFSIKLIQVRDCLALINTKLDKIWMLDESLGVNWKTESLLIPHIYKTHGPWRMLIPVGSIHRGDEILLHWRRESDEILHLPEGRVQRKEFLELFYYELQGKSLRKICVISHLPGLPNSFVNTTSQIAFAKQVECLFRFKGCILEDRCTAMAAAKPSSLSSSSQCSLSLNRCVPDRFHPTSLNLAFFNDPLTRRLVSVSATGNFSPVSSVDGFESGSDTQASSSSLAIDFLTLCHSLKTTKRKGWINHGIKGPESIADHMYRMALMALIASDLPGVNRERCIKIAIVHDIAEAIVGDITPSDGVPKAVKSRLEQAALNEMCEVLGGGLRAEEIKELWAEYENNSSIEANLVKDFDKVEMILQALEYEMAKLCCESVRGRWDIVVREERGGGVGVVGGEWQWQAREHLCFWTIYITNGILTYTPRLLLIGFQESNGDDDSDSEDENTTRVLIASNGSVYSLGVPLLFDYDDTNKPILETSTSGEVKPKPPTDPMGSDAEQSFEKELVTATLGQERIHGSLRS</sequence>
<proteinExistence type="inferred from homology"/>
<dbReference type="InterPro" id="IPR006674">
    <property type="entry name" value="HD_domain"/>
</dbReference>
<evidence type="ECO:0000256" key="4">
    <source>
        <dbReference type="ARBA" id="ARBA00004074"/>
    </source>
</evidence>
<evidence type="ECO:0000256" key="7">
    <source>
        <dbReference type="ARBA" id="ARBA00012964"/>
    </source>
</evidence>
<evidence type="ECO:0000313" key="12">
    <source>
        <dbReference type="Proteomes" id="UP000306102"/>
    </source>
</evidence>
<evidence type="ECO:0000259" key="9">
    <source>
        <dbReference type="PROSITE" id="PS50181"/>
    </source>
</evidence>
<dbReference type="PANTHER" id="PTHR11845:SF17">
    <property type="entry name" value="5'-DEOXYNUCLEOTIDASE"/>
    <property type="match status" value="1"/>
</dbReference>
<dbReference type="STRING" id="542762.A0A4S4EVT1"/>
<dbReference type="Pfam" id="PF08268">
    <property type="entry name" value="FBA_3"/>
    <property type="match status" value="1"/>
</dbReference>
<dbReference type="FunFam" id="1.10.3210.10:FF:000016">
    <property type="entry name" value="HD domain-containing protein 2"/>
    <property type="match status" value="1"/>
</dbReference>
<dbReference type="InterPro" id="IPR013187">
    <property type="entry name" value="F-box-assoc_dom_typ3"/>
</dbReference>
<evidence type="ECO:0000256" key="5">
    <source>
        <dbReference type="ARBA" id="ARBA00009999"/>
    </source>
</evidence>
<dbReference type="InterPro" id="IPR039356">
    <property type="entry name" value="YfbR/HDDC2"/>
</dbReference>
<dbReference type="InterPro" id="IPR036047">
    <property type="entry name" value="F-box-like_dom_sf"/>
</dbReference>
<evidence type="ECO:0000313" key="11">
    <source>
        <dbReference type="EMBL" id="THG21079.1"/>
    </source>
</evidence>
<dbReference type="SMART" id="SM00471">
    <property type="entry name" value="HDc"/>
    <property type="match status" value="1"/>
</dbReference>
<dbReference type="AlphaFoldDB" id="A0A4S4EVT1"/>
<dbReference type="Pfam" id="PF00646">
    <property type="entry name" value="F-box"/>
    <property type="match status" value="1"/>
</dbReference>
<reference evidence="11 12" key="1">
    <citation type="journal article" date="2018" name="Proc. Natl. Acad. Sci. U.S.A.">
        <title>Draft genome sequence of Camellia sinensis var. sinensis provides insights into the evolution of the tea genome and tea quality.</title>
        <authorList>
            <person name="Wei C."/>
            <person name="Yang H."/>
            <person name="Wang S."/>
            <person name="Zhao J."/>
            <person name="Liu C."/>
            <person name="Gao L."/>
            <person name="Xia E."/>
            <person name="Lu Y."/>
            <person name="Tai Y."/>
            <person name="She G."/>
            <person name="Sun J."/>
            <person name="Cao H."/>
            <person name="Tong W."/>
            <person name="Gao Q."/>
            <person name="Li Y."/>
            <person name="Deng W."/>
            <person name="Jiang X."/>
            <person name="Wang W."/>
            <person name="Chen Q."/>
            <person name="Zhang S."/>
            <person name="Li H."/>
            <person name="Wu J."/>
            <person name="Wang P."/>
            <person name="Li P."/>
            <person name="Shi C."/>
            <person name="Zheng F."/>
            <person name="Jian J."/>
            <person name="Huang B."/>
            <person name="Shan D."/>
            <person name="Shi M."/>
            <person name="Fang C."/>
            <person name="Yue Y."/>
            <person name="Li F."/>
            <person name="Li D."/>
            <person name="Wei S."/>
            <person name="Han B."/>
            <person name="Jiang C."/>
            <person name="Yin Y."/>
            <person name="Xia T."/>
            <person name="Zhang Z."/>
            <person name="Bennetzen J.L."/>
            <person name="Zhao S."/>
            <person name="Wan X."/>
        </authorList>
    </citation>
    <scope>NUCLEOTIDE SEQUENCE [LARGE SCALE GENOMIC DNA]</scope>
    <source>
        <strain evidence="12">cv. Shuchazao</strain>
        <tissue evidence="11">Leaf</tissue>
    </source>
</reference>
<dbReference type="PROSITE" id="PS50181">
    <property type="entry name" value="FBOX"/>
    <property type="match status" value="1"/>
</dbReference>
<dbReference type="InterPro" id="IPR003607">
    <property type="entry name" value="HD/PDEase_dom"/>
</dbReference>